<dbReference type="RefSeq" id="WP_204423058.1">
    <property type="nucleotide sequence ID" value="NZ_CP070228.1"/>
</dbReference>
<keyword evidence="2 6" id="KW-0812">Transmembrane</keyword>
<keyword evidence="8" id="KW-1185">Reference proteome</keyword>
<evidence type="ECO:0000313" key="8">
    <source>
        <dbReference type="Proteomes" id="UP000602653"/>
    </source>
</evidence>
<comment type="subcellular location">
    <subcellularLocation>
        <location evidence="1">Membrane</location>
        <topology evidence="1">Single-pass membrane protein</topology>
    </subcellularLocation>
</comment>
<keyword evidence="4 6" id="KW-0472">Membrane</keyword>
<sequence>MSFNDNIHLDTSGTQRRSGGKLAAGGISGIGLAGVLIYFLFTGQLPPIDALTGAQTQQAPSSTSQTSLAEECQAGQDANTKVECRMVAGQNSLNHMWNDQLPADTGIAHKTPGFVLFSGAVSTACGDASSQQGPFFCPGDDSIYIDVSFFDQLERFGARNAPLAQLYILAHEWGHHIQLQTGDLAKIHHQSSGPQSSLVRSELQADCLAGAWIHHASTTIDPQTGVPFMKTPTDEQLRDALLAAQSVGDDHLAEISGHNAHPDSFSHGSSAQRFNWLKRGIDKGSYTACNTWDVGQP</sequence>
<evidence type="ECO:0000256" key="5">
    <source>
        <dbReference type="SAM" id="MobiDB-lite"/>
    </source>
</evidence>
<reference evidence="7 8" key="1">
    <citation type="submission" date="2021-02" db="EMBL/GenBank/DDBJ databases">
        <title>Complete Genome Sequence of Arcanobacterium phocisimile strain DSM 26142T from a harbour seal.</title>
        <authorList>
            <person name="Borowiak M."/>
            <person name="Alssahen M."/>
            <person name="Malorny B."/>
            <person name="Laemmler C."/>
            <person name="Siebert U."/>
            <person name="Ploetz M."/>
            <person name="Abdulmawjood A."/>
        </authorList>
    </citation>
    <scope>NUCLEOTIDE SEQUENCE [LARGE SCALE GENOMIC DNA]</scope>
    <source>
        <strain evidence="7 8">DSM 26142</strain>
    </source>
</reference>
<evidence type="ECO:0000256" key="1">
    <source>
        <dbReference type="ARBA" id="ARBA00004167"/>
    </source>
</evidence>
<evidence type="ECO:0000256" key="4">
    <source>
        <dbReference type="ARBA" id="ARBA00023136"/>
    </source>
</evidence>
<dbReference type="SUPFAM" id="SSF55486">
    <property type="entry name" value="Metalloproteases ('zincins'), catalytic domain"/>
    <property type="match status" value="1"/>
</dbReference>
<accession>A0ABX7IH22</accession>
<dbReference type="InterPro" id="IPR007343">
    <property type="entry name" value="Uncharacterised_pept_Zn_put"/>
</dbReference>
<keyword evidence="3 6" id="KW-1133">Transmembrane helix</keyword>
<dbReference type="Proteomes" id="UP000602653">
    <property type="component" value="Chromosome"/>
</dbReference>
<proteinExistence type="predicted"/>
<protein>
    <submittedName>
        <fullName evidence="7">Neutral zinc metallopeptidase</fullName>
    </submittedName>
</protein>
<feature type="transmembrane region" description="Helical" evidence="6">
    <location>
        <begin position="22"/>
        <end position="41"/>
    </location>
</feature>
<feature type="region of interest" description="Disordered" evidence="5">
    <location>
        <begin position="1"/>
        <end position="20"/>
    </location>
</feature>
<evidence type="ECO:0000256" key="6">
    <source>
        <dbReference type="SAM" id="Phobius"/>
    </source>
</evidence>
<dbReference type="EMBL" id="CP070228">
    <property type="protein sequence ID" value="QRV01430.1"/>
    <property type="molecule type" value="Genomic_DNA"/>
</dbReference>
<evidence type="ECO:0000256" key="3">
    <source>
        <dbReference type="ARBA" id="ARBA00022989"/>
    </source>
</evidence>
<evidence type="ECO:0000313" key="7">
    <source>
        <dbReference type="EMBL" id="QRV01430.1"/>
    </source>
</evidence>
<name>A0ABX7IH22_9ACTO</name>
<feature type="compositionally biased region" description="Polar residues" evidence="5">
    <location>
        <begin position="1"/>
        <end position="17"/>
    </location>
</feature>
<organism evidence="7 8">
    <name type="scientific">Arcanobacterium phocisimile</name>
    <dbReference type="NCBI Taxonomy" id="1302235"/>
    <lineage>
        <taxon>Bacteria</taxon>
        <taxon>Bacillati</taxon>
        <taxon>Actinomycetota</taxon>
        <taxon>Actinomycetes</taxon>
        <taxon>Actinomycetales</taxon>
        <taxon>Actinomycetaceae</taxon>
        <taxon>Arcanobacterium</taxon>
    </lineage>
</organism>
<dbReference type="PANTHER" id="PTHR30168">
    <property type="entry name" value="PUTATIVE MEMBRANE PROTEIN YPFJ"/>
    <property type="match status" value="1"/>
</dbReference>
<dbReference type="PANTHER" id="PTHR30168:SF0">
    <property type="entry name" value="INNER MEMBRANE PROTEIN"/>
    <property type="match status" value="1"/>
</dbReference>
<dbReference type="Pfam" id="PF04228">
    <property type="entry name" value="Zn_peptidase"/>
    <property type="match status" value="1"/>
</dbReference>
<gene>
    <name evidence="7" type="ORF">JTE88_04750</name>
</gene>
<evidence type="ECO:0000256" key="2">
    <source>
        <dbReference type="ARBA" id="ARBA00022692"/>
    </source>
</evidence>